<dbReference type="InterPro" id="IPR007197">
    <property type="entry name" value="rSAM"/>
</dbReference>
<evidence type="ECO:0000313" key="1">
    <source>
        <dbReference type="EMBL" id="RCX21108.1"/>
    </source>
</evidence>
<dbReference type="SFLD" id="SFLDS00029">
    <property type="entry name" value="Radical_SAM"/>
    <property type="match status" value="1"/>
</dbReference>
<sequence>MSNILLIEPSYRNKYPPLALMKISTYHKLLGDTVIFCKGKNTELKNRKWDRIYITTLFTFHWNPTIDTIEYYQHSVNNISDIYCGGVLATVLHDDLIKKFPVTVTPGLLNRAGILGNDEHIVDTLPPDYSIIDMEKNTYLKYSYPLKNAYIAYATRGCIRKCPFCAVPTIEPCFSPYIDIKQQIDYIRTNFGEMKDLVLLDNNVLASENFNEIIDDIKKAGFYKGACLEYKKNGRTIRTKRYVDFNQGIDARLLTKNKCKKLSEIAIKPLRIAFDHADKKSVDLYKAKIRMAASYGIEHLSNYVLFNFEDSPEDLYNRLLVNADLNEEFREQGSNSRIFSFPMKYSPVRGTNSLDRKYIGVKWNKKYLRAVQCILNATHGVVGPKKEFFHRAFGRNLEEFLLILSMPEDMIINRSKYERAGITDRWREDFSRLSEDSEQYYFIHNKDLKTLNFSESQHNILSYYISVQ</sequence>
<organism evidence="1 2">
    <name type="scientific">Anaerobacterium chartisolvens</name>
    <dbReference type="NCBI Taxonomy" id="1297424"/>
    <lineage>
        <taxon>Bacteria</taxon>
        <taxon>Bacillati</taxon>
        <taxon>Bacillota</taxon>
        <taxon>Clostridia</taxon>
        <taxon>Eubacteriales</taxon>
        <taxon>Oscillospiraceae</taxon>
        <taxon>Anaerobacterium</taxon>
    </lineage>
</organism>
<dbReference type="Proteomes" id="UP000253034">
    <property type="component" value="Unassembled WGS sequence"/>
</dbReference>
<keyword evidence="2" id="KW-1185">Reference proteome</keyword>
<proteinExistence type="predicted"/>
<dbReference type="RefSeq" id="WP_114296041.1">
    <property type="nucleotide sequence ID" value="NZ_QPJT01000001.1"/>
</dbReference>
<name>A0A369BKH6_9FIRM</name>
<accession>A0A369BKH6</accession>
<comment type="caution">
    <text evidence="1">The sequence shown here is derived from an EMBL/GenBank/DDBJ whole genome shotgun (WGS) entry which is preliminary data.</text>
</comment>
<dbReference type="EMBL" id="QPJT01000001">
    <property type="protein sequence ID" value="RCX21108.1"/>
    <property type="molecule type" value="Genomic_DNA"/>
</dbReference>
<dbReference type="InterPro" id="IPR058240">
    <property type="entry name" value="rSAM_sf"/>
</dbReference>
<evidence type="ECO:0000313" key="2">
    <source>
        <dbReference type="Proteomes" id="UP000253034"/>
    </source>
</evidence>
<protein>
    <recommendedName>
        <fullName evidence="3">Radical SAM superfamily enzyme YgiQ (UPF0313 family)</fullName>
    </recommendedName>
</protein>
<dbReference type="SUPFAM" id="SSF102114">
    <property type="entry name" value="Radical SAM enzymes"/>
    <property type="match status" value="1"/>
</dbReference>
<reference evidence="1 2" key="1">
    <citation type="submission" date="2018-07" db="EMBL/GenBank/DDBJ databases">
        <title>Genomic Encyclopedia of Type Strains, Phase IV (KMG-IV): sequencing the most valuable type-strain genomes for metagenomic binning, comparative biology and taxonomic classification.</title>
        <authorList>
            <person name="Goeker M."/>
        </authorList>
    </citation>
    <scope>NUCLEOTIDE SEQUENCE [LARGE SCALE GENOMIC DNA]</scope>
    <source>
        <strain evidence="1 2">DSM 27016</strain>
    </source>
</reference>
<dbReference type="GO" id="GO:0051536">
    <property type="term" value="F:iron-sulfur cluster binding"/>
    <property type="evidence" value="ECO:0007669"/>
    <property type="project" value="InterPro"/>
</dbReference>
<dbReference type="OrthoDB" id="9801659at2"/>
<evidence type="ECO:0008006" key="3">
    <source>
        <dbReference type="Google" id="ProtNLM"/>
    </source>
</evidence>
<dbReference type="GO" id="GO:0003824">
    <property type="term" value="F:catalytic activity"/>
    <property type="evidence" value="ECO:0007669"/>
    <property type="project" value="InterPro"/>
</dbReference>
<dbReference type="AlphaFoldDB" id="A0A369BKH6"/>
<gene>
    <name evidence="1" type="ORF">DFR58_101318</name>
</gene>